<proteinExistence type="predicted"/>
<feature type="region of interest" description="Disordered" evidence="1">
    <location>
        <begin position="1"/>
        <end position="35"/>
    </location>
</feature>
<evidence type="ECO:0000256" key="1">
    <source>
        <dbReference type="SAM" id="MobiDB-lite"/>
    </source>
</evidence>
<dbReference type="Proteomes" id="UP000035648">
    <property type="component" value="Chromosome"/>
</dbReference>
<protein>
    <submittedName>
        <fullName evidence="2">Uncharacterized protein</fullName>
    </submittedName>
</protein>
<dbReference type="AlphaFoldDB" id="A0A0G4B4A4"/>
<gene>
    <name evidence="2" type="ORF">UT28_C0001G0635</name>
</gene>
<organism evidence="2 3">
    <name type="scientific">Berkelbacteria bacterium GW2011_GWE1_39_12</name>
    <dbReference type="NCBI Taxonomy" id="1618337"/>
    <lineage>
        <taxon>Bacteria</taxon>
        <taxon>Candidatus Berkelbacteria</taxon>
    </lineage>
</organism>
<dbReference type="KEGG" id="bbgw:UT28_C0001G0635"/>
<reference evidence="2 3" key="1">
    <citation type="journal article" date="2015" name="Nature">
        <title>rRNA introns, odd ribosomes, and small enigmatic genomes across a large radiation of phyla.</title>
        <authorList>
            <person name="Brown C.T."/>
            <person name="Hug L.A."/>
            <person name="Thomas B.C."/>
            <person name="Sharon I."/>
            <person name="Castelle C.J."/>
            <person name="Singh A."/>
            <person name="Wilkins M.J."/>
            <person name="Williams K.H."/>
            <person name="Banfield J.F."/>
        </authorList>
    </citation>
    <scope>NUCLEOTIDE SEQUENCE [LARGE SCALE GENOMIC DNA]</scope>
</reference>
<feature type="compositionally biased region" description="Basic and acidic residues" evidence="1">
    <location>
        <begin position="1"/>
        <end position="19"/>
    </location>
</feature>
<name>A0A0G4B4A4_9BACT</name>
<accession>A0A0G4B4A4</accession>
<sequence>MSNEELEKTNPEDEQKPEEFTAPETGNLKEAVGENDGISGVYEAYERMGEIDAMDSAEFKKEVLDDLMRIKTELLEEDDVEKAIMSFLLSVEVYGSYEKGLKLNNFKEIVYKAVELKKKSSKEELADYFDYVISQIEFDQI</sequence>
<evidence type="ECO:0000313" key="2">
    <source>
        <dbReference type="EMBL" id="AKM82435.1"/>
    </source>
</evidence>
<evidence type="ECO:0000313" key="3">
    <source>
        <dbReference type="Proteomes" id="UP000035648"/>
    </source>
</evidence>
<dbReference type="EMBL" id="CP011213">
    <property type="protein sequence ID" value="AKM82435.1"/>
    <property type="molecule type" value="Genomic_DNA"/>
</dbReference>